<accession>A0A4P6XRA6</accession>
<evidence type="ECO:0000313" key="4">
    <source>
        <dbReference type="Proteomes" id="UP000292447"/>
    </source>
</evidence>
<feature type="region of interest" description="Disordered" evidence="1">
    <location>
        <begin position="799"/>
        <end position="878"/>
    </location>
</feature>
<name>A0A4P6XRA6_9ASCO</name>
<keyword evidence="4" id="KW-1185">Reference proteome</keyword>
<dbReference type="Gene3D" id="2.60.120.1560">
    <property type="match status" value="1"/>
</dbReference>
<feature type="chain" id="PRO_5020621873" description="GLEYA adhesin domain-containing protein" evidence="2">
    <location>
        <begin position="20"/>
        <end position="949"/>
    </location>
</feature>
<dbReference type="AlphaFoldDB" id="A0A4P6XRA6"/>
<dbReference type="Proteomes" id="UP000292447">
    <property type="component" value="Chromosome V"/>
</dbReference>
<evidence type="ECO:0008006" key="5">
    <source>
        <dbReference type="Google" id="ProtNLM"/>
    </source>
</evidence>
<feature type="compositionally biased region" description="Polar residues" evidence="1">
    <location>
        <begin position="612"/>
        <end position="627"/>
    </location>
</feature>
<feature type="region of interest" description="Disordered" evidence="1">
    <location>
        <begin position="553"/>
        <end position="627"/>
    </location>
</feature>
<evidence type="ECO:0000256" key="1">
    <source>
        <dbReference type="SAM" id="MobiDB-lite"/>
    </source>
</evidence>
<organism evidence="3 4">
    <name type="scientific">Metschnikowia aff. pulcherrima</name>
    <dbReference type="NCBI Taxonomy" id="2163413"/>
    <lineage>
        <taxon>Eukaryota</taxon>
        <taxon>Fungi</taxon>
        <taxon>Dikarya</taxon>
        <taxon>Ascomycota</taxon>
        <taxon>Saccharomycotina</taxon>
        <taxon>Pichiomycetes</taxon>
        <taxon>Metschnikowiaceae</taxon>
        <taxon>Metschnikowia</taxon>
    </lineage>
</organism>
<evidence type="ECO:0000256" key="2">
    <source>
        <dbReference type="SAM" id="SignalP"/>
    </source>
</evidence>
<reference evidence="4" key="1">
    <citation type="submission" date="2019-03" db="EMBL/GenBank/DDBJ databases">
        <title>Snf2 controls pulcherriminic acid biosynthesis and connects pigmentation and antifungal activity of the yeast Metschnikowia pulcherrima.</title>
        <authorList>
            <person name="Gore-Lloyd D."/>
            <person name="Sumann I."/>
            <person name="Brachmann A.O."/>
            <person name="Schneeberger K."/>
            <person name="Ortiz-Merino R.A."/>
            <person name="Moreno-Beltran M."/>
            <person name="Schlaefli M."/>
            <person name="Kirner P."/>
            <person name="Santos Kron A."/>
            <person name="Wolfe K.H."/>
            <person name="Piel J."/>
            <person name="Ahrens C.H."/>
            <person name="Henk D."/>
            <person name="Freimoser F.M."/>
        </authorList>
    </citation>
    <scope>NUCLEOTIDE SEQUENCE [LARGE SCALE GENOMIC DNA]</scope>
    <source>
        <strain evidence="4">APC 1.2</strain>
    </source>
</reference>
<gene>
    <name evidence="3" type="ORF">METSCH_E03370</name>
</gene>
<dbReference type="EMBL" id="CP034460">
    <property type="protein sequence ID" value="QBM90097.1"/>
    <property type="molecule type" value="Genomic_DNA"/>
</dbReference>
<dbReference type="STRING" id="2163413.A0A4P6XRA6"/>
<proteinExistence type="predicted"/>
<feature type="signal peptide" evidence="2">
    <location>
        <begin position="1"/>
        <end position="19"/>
    </location>
</feature>
<feature type="compositionally biased region" description="Polar residues" evidence="1">
    <location>
        <begin position="825"/>
        <end position="841"/>
    </location>
</feature>
<sequence>MIGFNLIIGVIATIAAAKASSIKNSYTTKLYEQPVPVSFRAQQNRFLSIPEAPFVLKKGTDSIQIHAPPPLETFVWNLVGYYVAEISGEHIFTTGKTEKAFIRIGPKHVPLGNPEAYDPNEMEVISDSNVIKYLQAGLYYPVKITYISGTEKVPVYITTPDGVKKKLKEGIRQIGHMSESEAKSSTVLGTDSFASISDSESESESNPVIQAVETGFLYSIYVVPAGRSHKSVVRDFSELELIEEGFFDGVSNPLGSLSVTFPFIQEIVGHIKPPKDDEYKTLIRNALIGNLQVGPGVEDKEGRYIVDDTWTVVDTRLDPSGILKLESHLYYPFRLVVITQTKDTPWAVELQDSSGTKINLFEFSDVSEESDSAELSEPEPAELALVGKFNERPENLLSSTPKESVYGLVGSNFEPSNAGSVYSDFGNSDEIIPEVIPEVSEKILFEAKNDDAQVTNSAIGSKKVWKEAERGSNIATDQALKGVPQQNDLVVDLPELGPESVIDKGDPDASEALPSVHKMVLQPENNTNVNMLDLQDQLRDVKAIGLDFKGAEEHASPSISPVPERLPQQSVNQPEIPGVPEKVSPLSVSPSDTIDDLQPAKHGNTDMEIHPLNSSESNPVMKNASFSKNTSLDLPKLVGKPFTFSKNDTNKTSEDQNPLAAAAQINDFGTKNQSSNGSISPKSGRFSRAAFLKNTDDTSEKVQGSVSPLSKSEMNKIDHKESGFGVQNIANILLEANFKIESACLTQTDCSNQMPVKNAESKQNVSVSSETTDFGEKISPKCYTGSLYCPLGHATSFPEDKENRATSQNQDFNDLDKFNDFHPNSAKSLKPNDSQKPSNLTDLPVEHDIVSSSQAGTAESENSMKTKSKGSPIYGPQSNLDKAGVSLAEKENVKIHENSFVSKIPESVISLGQAANVRYEGAAPHPETRLFDCDSVFVWSLVCFVLISV</sequence>
<protein>
    <recommendedName>
        <fullName evidence="5">GLEYA adhesin domain-containing protein</fullName>
    </recommendedName>
</protein>
<feature type="compositionally biased region" description="Polar residues" evidence="1">
    <location>
        <begin position="850"/>
        <end position="865"/>
    </location>
</feature>
<keyword evidence="2" id="KW-0732">Signal</keyword>
<evidence type="ECO:0000313" key="3">
    <source>
        <dbReference type="EMBL" id="QBM90097.1"/>
    </source>
</evidence>